<evidence type="ECO:0000313" key="1">
    <source>
        <dbReference type="Proteomes" id="UP000046395"/>
    </source>
</evidence>
<reference evidence="2" key="1">
    <citation type="submission" date="2019-12" db="UniProtKB">
        <authorList>
            <consortium name="WormBaseParasite"/>
        </authorList>
    </citation>
    <scope>IDENTIFICATION</scope>
</reference>
<proteinExistence type="predicted"/>
<dbReference type="SUPFAM" id="SSF110324">
    <property type="entry name" value="Ribosomal L27 protein-like"/>
    <property type="match status" value="1"/>
</dbReference>
<dbReference type="Gene3D" id="2.40.50.100">
    <property type="match status" value="1"/>
</dbReference>
<name>A0A5S6Q8H5_TRIMR</name>
<evidence type="ECO:0000313" key="2">
    <source>
        <dbReference type="WBParaSite" id="TMUE_1000003524.1"/>
    </source>
</evidence>
<dbReference type="Proteomes" id="UP000046395">
    <property type="component" value="Unassembled WGS sequence"/>
</dbReference>
<dbReference type="STRING" id="70415.A0A5S6Q8H5"/>
<protein>
    <submittedName>
        <fullName evidence="2">Uncharacterized protein</fullName>
    </submittedName>
</protein>
<accession>A0A5S6Q8H5</accession>
<dbReference type="WBParaSite" id="TMUE_1000003524.1">
    <property type="protein sequence ID" value="TMUE_1000003524.1"/>
    <property type="gene ID" value="WBGene00287861"/>
</dbReference>
<keyword evidence="1" id="KW-1185">Reference proteome</keyword>
<organism evidence="1 2">
    <name type="scientific">Trichuris muris</name>
    <name type="common">Mouse whipworm</name>
    <dbReference type="NCBI Taxonomy" id="70415"/>
    <lineage>
        <taxon>Eukaryota</taxon>
        <taxon>Metazoa</taxon>
        <taxon>Ecdysozoa</taxon>
        <taxon>Nematoda</taxon>
        <taxon>Enoplea</taxon>
        <taxon>Dorylaimia</taxon>
        <taxon>Trichinellida</taxon>
        <taxon>Trichuridae</taxon>
        <taxon>Trichuris</taxon>
    </lineage>
</organism>
<sequence>MLETASNHRVDTVHKYNTTERPAANSSKLTLLLSFVRTMLSRCGRLLSVPGHVSAVFLRGVYKERFYRGIYITDGMMARKGDVLVRMLNLDYVPGLNVSYAQERYDKVLRAMCDGIVTITTEEVKLDLDYFGVDDAYGWRKGVPLHKLCFNVVPENASQVFRLVEEV</sequence>
<dbReference type="AlphaFoldDB" id="A0A5S6Q8H5"/>